<evidence type="ECO:0000313" key="2">
    <source>
        <dbReference type="Proteomes" id="UP000028534"/>
    </source>
</evidence>
<name>A0A084EGR3_SPHYA</name>
<protein>
    <submittedName>
        <fullName evidence="1">Uncharacterized protein</fullName>
    </submittedName>
</protein>
<reference evidence="1 2" key="1">
    <citation type="submission" date="2014-03" db="EMBL/GenBank/DDBJ databases">
        <title>Genome sequence of Sphingobium yanoikuyae B1.</title>
        <authorList>
            <person name="Gan H.M."/>
            <person name="Gan H.Y."/>
            <person name="Savka M.A."/>
        </authorList>
    </citation>
    <scope>NUCLEOTIDE SEQUENCE [LARGE SCALE GENOMIC DNA]</scope>
    <source>
        <strain evidence="1 2">B1</strain>
    </source>
</reference>
<dbReference type="PATRIC" id="fig|13690.10.peg.3741"/>
<dbReference type="Proteomes" id="UP000028534">
    <property type="component" value="Unassembled WGS sequence"/>
</dbReference>
<evidence type="ECO:0000313" key="1">
    <source>
        <dbReference type="EMBL" id="KEZ17155.1"/>
    </source>
</evidence>
<gene>
    <name evidence="1" type="ORF">CP98_03653</name>
</gene>
<accession>A0A084EGR3</accession>
<sequence length="187" mass="20459">MAHHRESFIVFIDCGDDPALMHGGYGPLTIPSDTVIPYPMVALGGGELVDIPDWQTLINGTTERLDLTVSGVSEETLRLAIIDAESVRYAPVYAGTVRYNDDWSVASIEWENVFEARSLSISRPQESDGQVTRSITLTIVQGDSIRGRAGNAFFTDADQRRKYPTDAIFSNVGGITAGTSRRFGTRD</sequence>
<dbReference type="EMBL" id="JGVR01000024">
    <property type="protein sequence ID" value="KEZ17155.1"/>
    <property type="molecule type" value="Genomic_DNA"/>
</dbReference>
<comment type="caution">
    <text evidence="1">The sequence shown here is derived from an EMBL/GenBank/DDBJ whole genome shotgun (WGS) entry which is preliminary data.</text>
</comment>
<proteinExistence type="predicted"/>
<organism evidence="1 2">
    <name type="scientific">Sphingobium yanoikuyae</name>
    <name type="common">Sphingomonas yanoikuyae</name>
    <dbReference type="NCBI Taxonomy" id="13690"/>
    <lineage>
        <taxon>Bacteria</taxon>
        <taxon>Pseudomonadati</taxon>
        <taxon>Pseudomonadota</taxon>
        <taxon>Alphaproteobacteria</taxon>
        <taxon>Sphingomonadales</taxon>
        <taxon>Sphingomonadaceae</taxon>
        <taxon>Sphingobium</taxon>
    </lineage>
</organism>
<dbReference type="AlphaFoldDB" id="A0A084EGR3"/>
<dbReference type="RefSeq" id="WP_037521382.1">
    <property type="nucleotide sequence ID" value="NZ_JGVR01000024.1"/>
</dbReference>